<dbReference type="InterPro" id="IPR000719">
    <property type="entry name" value="Prot_kinase_dom"/>
</dbReference>
<feature type="coiled-coil region" evidence="15">
    <location>
        <begin position="784"/>
        <end position="815"/>
    </location>
</feature>
<keyword evidence="13 14" id="KW-0539">Nucleus</keyword>
<dbReference type="Gene3D" id="3.40.50.2300">
    <property type="match status" value="3"/>
</dbReference>
<feature type="compositionally biased region" description="Low complexity" evidence="16">
    <location>
        <begin position="2405"/>
        <end position="2420"/>
    </location>
</feature>
<feature type="compositionally biased region" description="Acidic residues" evidence="16">
    <location>
        <begin position="2378"/>
        <end position="2404"/>
    </location>
</feature>
<evidence type="ECO:0000256" key="8">
    <source>
        <dbReference type="ARBA" id="ARBA00023136"/>
    </source>
</evidence>
<evidence type="ECO:0000256" key="1">
    <source>
        <dbReference type="ARBA" id="ARBA00004123"/>
    </source>
</evidence>
<proteinExistence type="predicted"/>
<feature type="region of interest" description="Disordered" evidence="16">
    <location>
        <begin position="2990"/>
        <end position="3010"/>
    </location>
</feature>
<feature type="transmembrane region" description="Helical" evidence="17">
    <location>
        <begin position="444"/>
        <end position="464"/>
    </location>
</feature>
<dbReference type="Pfam" id="PF02671">
    <property type="entry name" value="PAH"/>
    <property type="match status" value="2"/>
</dbReference>
<dbReference type="SUPFAM" id="SSF56112">
    <property type="entry name" value="Protein kinase-like (PK-like)"/>
    <property type="match status" value="1"/>
</dbReference>
<feature type="compositionally biased region" description="Acidic residues" evidence="16">
    <location>
        <begin position="1320"/>
        <end position="1342"/>
    </location>
</feature>
<keyword evidence="10" id="KW-0675">Receptor</keyword>
<dbReference type="CDD" id="cd14042">
    <property type="entry name" value="PK_GC-A_B"/>
    <property type="match status" value="1"/>
</dbReference>
<dbReference type="GO" id="GO:0016829">
    <property type="term" value="F:lyase activity"/>
    <property type="evidence" value="ECO:0007669"/>
    <property type="project" value="UniProtKB-KW"/>
</dbReference>
<dbReference type="GO" id="GO:0005524">
    <property type="term" value="F:ATP binding"/>
    <property type="evidence" value="ECO:0007669"/>
    <property type="project" value="InterPro"/>
</dbReference>
<feature type="region of interest" description="Disordered" evidence="16">
    <location>
        <begin position="986"/>
        <end position="1033"/>
    </location>
</feature>
<dbReference type="CDD" id="cd07302">
    <property type="entry name" value="CHD"/>
    <property type="match status" value="1"/>
</dbReference>
<dbReference type="SMART" id="SM00044">
    <property type="entry name" value="CYCc"/>
    <property type="match status" value="1"/>
</dbReference>
<evidence type="ECO:0000256" key="10">
    <source>
        <dbReference type="ARBA" id="ARBA00023170"/>
    </source>
</evidence>
<keyword evidence="8 17" id="KW-0472">Membrane</keyword>
<dbReference type="SUPFAM" id="SSF47762">
    <property type="entry name" value="PAH2 domain"/>
    <property type="match status" value="2"/>
</dbReference>
<organism evidence="20 21">
    <name type="scientific">Clarias magur</name>
    <name type="common">Asian catfish</name>
    <name type="synonym">Macropteronotus magur</name>
    <dbReference type="NCBI Taxonomy" id="1594786"/>
    <lineage>
        <taxon>Eukaryota</taxon>
        <taxon>Metazoa</taxon>
        <taxon>Chordata</taxon>
        <taxon>Craniata</taxon>
        <taxon>Vertebrata</taxon>
        <taxon>Euteleostomi</taxon>
        <taxon>Actinopterygii</taxon>
        <taxon>Neopterygii</taxon>
        <taxon>Teleostei</taxon>
        <taxon>Ostariophysi</taxon>
        <taxon>Siluriformes</taxon>
        <taxon>Clariidae</taxon>
        <taxon>Clarias</taxon>
    </lineage>
</organism>
<dbReference type="Pfam" id="PF00211">
    <property type="entry name" value="Guanylate_cyc"/>
    <property type="match status" value="1"/>
</dbReference>
<keyword evidence="11" id="KW-0325">Glycoprotein</keyword>
<dbReference type="PROSITE" id="PS51477">
    <property type="entry name" value="PAH"/>
    <property type="match status" value="1"/>
</dbReference>
<dbReference type="Gene3D" id="1.20.1160.11">
    <property type="entry name" value="Paired amphipathic helix"/>
    <property type="match status" value="1"/>
</dbReference>
<keyword evidence="5 17" id="KW-1133">Transmembrane helix</keyword>
<feature type="compositionally biased region" description="Polar residues" evidence="16">
    <location>
        <begin position="2944"/>
        <end position="2955"/>
    </location>
</feature>
<dbReference type="GO" id="GO:0004672">
    <property type="term" value="F:protein kinase activity"/>
    <property type="evidence" value="ECO:0007669"/>
    <property type="project" value="InterPro"/>
</dbReference>
<dbReference type="FunFam" id="1.10.510.10:FF:000270">
    <property type="entry name" value="Guanylate cyclase"/>
    <property type="match status" value="1"/>
</dbReference>
<dbReference type="InterPro" id="IPR028082">
    <property type="entry name" value="Peripla_BP_I"/>
</dbReference>
<keyword evidence="4" id="KW-0732">Signal</keyword>
<protein>
    <submittedName>
        <fullName evidence="20">GON-4-like protein isoform X1</fullName>
    </submittedName>
</protein>
<keyword evidence="21" id="KW-1185">Reference proteome</keyword>
<dbReference type="SUPFAM" id="SSF53822">
    <property type="entry name" value="Periplasmic binding protein-like I"/>
    <property type="match status" value="1"/>
</dbReference>
<feature type="compositionally biased region" description="Basic and acidic residues" evidence="16">
    <location>
        <begin position="2348"/>
        <end position="2377"/>
    </location>
</feature>
<evidence type="ECO:0000256" key="6">
    <source>
        <dbReference type="ARBA" id="ARBA00023015"/>
    </source>
</evidence>
<keyword evidence="6" id="KW-0805">Transcription regulation</keyword>
<evidence type="ECO:0000256" key="4">
    <source>
        <dbReference type="ARBA" id="ARBA00022729"/>
    </source>
</evidence>
<dbReference type="PANTHER" id="PTHR16088:SF3">
    <property type="entry name" value="GON-4-LIKE PROTEIN"/>
    <property type="match status" value="1"/>
</dbReference>
<feature type="region of interest" description="Disordered" evidence="16">
    <location>
        <begin position="1318"/>
        <end position="1342"/>
    </location>
</feature>
<feature type="compositionally biased region" description="Polar residues" evidence="16">
    <location>
        <begin position="1008"/>
        <end position="1018"/>
    </location>
</feature>
<dbReference type="GO" id="GO:0009190">
    <property type="term" value="P:cyclic nucleotide biosynthetic process"/>
    <property type="evidence" value="ECO:0007669"/>
    <property type="project" value="InterPro"/>
</dbReference>
<evidence type="ECO:0000256" key="7">
    <source>
        <dbReference type="ARBA" id="ARBA00023134"/>
    </source>
</evidence>
<dbReference type="PROSITE" id="PS50011">
    <property type="entry name" value="PROTEIN_KINASE_DOM"/>
    <property type="match status" value="1"/>
</dbReference>
<dbReference type="EMBL" id="QNUK01000019">
    <property type="protein sequence ID" value="KAF5907758.1"/>
    <property type="molecule type" value="Genomic_DNA"/>
</dbReference>
<comment type="subcellular location">
    <subcellularLocation>
        <location evidence="2">Membrane</location>
        <topology evidence="2">Single-pass type I membrane protein</topology>
    </subcellularLocation>
    <subcellularLocation>
        <location evidence="1 14">Nucleus</location>
    </subcellularLocation>
</comment>
<dbReference type="FunFam" id="1.20.1160.11:FF:000006">
    <property type="entry name" value="GON-4-like protein isoform X1"/>
    <property type="match status" value="1"/>
</dbReference>
<evidence type="ECO:0000256" key="2">
    <source>
        <dbReference type="ARBA" id="ARBA00004479"/>
    </source>
</evidence>
<dbReference type="InterPro" id="IPR001054">
    <property type="entry name" value="A/G_cyclase"/>
</dbReference>
<dbReference type="Proteomes" id="UP000727407">
    <property type="component" value="Unassembled WGS sequence"/>
</dbReference>
<feature type="compositionally biased region" description="Basic and acidic residues" evidence="16">
    <location>
        <begin position="2907"/>
        <end position="2924"/>
    </location>
</feature>
<comment type="caution">
    <text evidence="20">The sequence shown here is derived from an EMBL/GenBank/DDBJ whole genome shotgun (WGS) entry which is preliminary data.</text>
</comment>
<gene>
    <name evidence="20" type="ORF">DAT39_002492</name>
</gene>
<dbReference type="GO" id="GO:0005634">
    <property type="term" value="C:nucleus"/>
    <property type="evidence" value="ECO:0007669"/>
    <property type="project" value="UniProtKB-SubCell"/>
</dbReference>
<keyword evidence="7" id="KW-0342">GTP-binding</keyword>
<dbReference type="InterPro" id="IPR001170">
    <property type="entry name" value="ANPR/GUC"/>
</dbReference>
<dbReference type="InterPro" id="IPR009057">
    <property type="entry name" value="Homeodomain-like_sf"/>
</dbReference>
<dbReference type="InterPro" id="IPR011009">
    <property type="entry name" value="Kinase-like_dom_sf"/>
</dbReference>
<feature type="region of interest" description="Disordered" evidence="16">
    <location>
        <begin position="1123"/>
        <end position="1193"/>
    </location>
</feature>
<dbReference type="OrthoDB" id="6257037at2759"/>
<dbReference type="Gene3D" id="1.10.510.10">
    <property type="entry name" value="Transferase(Phosphotransferase) domain 1"/>
    <property type="match status" value="1"/>
</dbReference>
<dbReference type="Gene3D" id="6.10.250.780">
    <property type="match status" value="1"/>
</dbReference>
<dbReference type="GO" id="GO:0006355">
    <property type="term" value="P:regulation of DNA-templated transcription"/>
    <property type="evidence" value="ECO:0007669"/>
    <property type="project" value="InterPro"/>
</dbReference>
<dbReference type="GO" id="GO:0016020">
    <property type="term" value="C:membrane"/>
    <property type="evidence" value="ECO:0007669"/>
    <property type="project" value="UniProtKB-SubCell"/>
</dbReference>
<dbReference type="Pfam" id="PF21227">
    <property type="entry name" value="Myb_DNA-binding_7"/>
    <property type="match status" value="1"/>
</dbReference>
<evidence type="ECO:0000256" key="9">
    <source>
        <dbReference type="ARBA" id="ARBA00023163"/>
    </source>
</evidence>
<dbReference type="Pfam" id="PF01094">
    <property type="entry name" value="ANF_receptor"/>
    <property type="match status" value="1"/>
</dbReference>
<evidence type="ECO:0000256" key="5">
    <source>
        <dbReference type="ARBA" id="ARBA00022989"/>
    </source>
</evidence>
<feature type="compositionally biased region" description="Acidic residues" evidence="16">
    <location>
        <begin position="1127"/>
        <end position="1159"/>
    </location>
</feature>
<dbReference type="Gene3D" id="3.30.70.1230">
    <property type="entry name" value="Nucleotide cyclase"/>
    <property type="match status" value="1"/>
</dbReference>
<feature type="region of interest" description="Disordered" evidence="16">
    <location>
        <begin position="2264"/>
        <end position="2535"/>
    </location>
</feature>
<dbReference type="InterPro" id="IPR001245">
    <property type="entry name" value="Ser-Thr/Tyr_kinase_cat_dom"/>
</dbReference>
<name>A0A8J4XF55_CLAMG</name>
<evidence type="ECO:0000256" key="16">
    <source>
        <dbReference type="SAM" id="MobiDB-lite"/>
    </source>
</evidence>
<evidence type="ECO:0000313" key="21">
    <source>
        <dbReference type="Proteomes" id="UP000727407"/>
    </source>
</evidence>
<dbReference type="SUPFAM" id="SSF46689">
    <property type="entry name" value="Homeodomain-like"/>
    <property type="match status" value="1"/>
</dbReference>
<dbReference type="InterPro" id="IPR036600">
    <property type="entry name" value="PAH_sf"/>
</dbReference>
<evidence type="ECO:0000256" key="12">
    <source>
        <dbReference type="ARBA" id="ARBA00023239"/>
    </source>
</evidence>
<dbReference type="FunFam" id="3.30.200.20:FF:001106">
    <property type="entry name" value="Guanylate cyclase"/>
    <property type="match status" value="1"/>
</dbReference>
<evidence type="ECO:0000256" key="3">
    <source>
        <dbReference type="ARBA" id="ARBA00022692"/>
    </source>
</evidence>
<dbReference type="PANTHER" id="PTHR16088">
    <property type="entry name" value="YY1 ASSOCIATED PROTEIN-RELATED"/>
    <property type="match status" value="1"/>
</dbReference>
<dbReference type="GO" id="GO:0035556">
    <property type="term" value="P:intracellular signal transduction"/>
    <property type="evidence" value="ECO:0007669"/>
    <property type="project" value="InterPro"/>
</dbReference>
<feature type="non-terminal residue" evidence="20">
    <location>
        <position position="1"/>
    </location>
</feature>
<dbReference type="InterPro" id="IPR003822">
    <property type="entry name" value="PAH"/>
</dbReference>
<evidence type="ECO:0000256" key="13">
    <source>
        <dbReference type="ARBA" id="ARBA00023242"/>
    </source>
</evidence>
<feature type="compositionally biased region" description="Low complexity" evidence="16">
    <location>
        <begin position="1161"/>
        <end position="1174"/>
    </location>
</feature>
<evidence type="ECO:0000259" key="19">
    <source>
        <dbReference type="PROSITE" id="PS50125"/>
    </source>
</evidence>
<dbReference type="PRINTS" id="PR00255">
    <property type="entry name" value="NATPEPTIDER"/>
</dbReference>
<keyword evidence="3 17" id="KW-0812">Transmembrane</keyword>
<sequence length="3010" mass="335804">MQKQENITLAVILPKDNTSYPWAWPRVGPALLRAIALINGDSSLLPGYRLRHVFNNSENADGICSESVAPLMAVDLKFTYEPWAFIGPGCDYTASPVGLFTTHWGLPMITAGAPAVGFLIHAGVYTSLTNTGPTHKKLGEFGLHVCRHFGWSQHALLMFGDSKMSERECYFAIEGLYMEMHDANINTVDFVFEEDSRPINYSEHLNKIKEEGRVVFVCCIPDIFRQLMVNFRKADLPHEQFVFIYIDVFGRTVASQPSRPWARGDADDDLAKEAYQSVKILTYREPQNPEYKDFVADLKANAKKMFNFTLEDSLMNIIPGGFYDGLMLYAHALNESLADSQGRLSREGVTKRMWNRTYYGVTGLVQIDEKGDRETDFALWDMTDTNSGIFEIVAVYNGTKKQMEMLPGMAFQWPGGSVPPDLPFCGFKNDNPACITRTITVHQMVSIVVFFILVMIFTVTIFIYRKLKLEKELAAQLWRIFWEDLHMSNLEKVLRSAGSKLTLSLRGSNYGSLPTADDNFQMFAKTAYFKGNIVAIKYINRKRIELTRKVLFELKHMRDVQNDHLTRFIGACIDPPNICIVTEYCLRGSLQDILENESITLDWMFKYSLINDIVKGMAFLHNSVIVSHGNLKSTNCVVDNRFVLKITDYGLSSFRTESSSDDAHAYYARKLWMAPELLRMGSPPACGSQKGDVYSFGIILQEVALRQGVYYIEEETLSPKEIVDRVAQGEWPYLRPAVNTQAHGEELGLLMQRCWAEEPAERPEFSHIKVLLRKQNREHSRDILDNLLSRMEQYANNLEELVEERTQAYLEEKRKAEALLYQILPHSVAEQLKRGETVQAEAFDSVTIYFSDIVGFTALSAEITPMQVVTLLNDLYTCFDAIIDNFDVYKVETIGDAYMVVSGLPVRNGKMHACEIARMSLALLEAVKTFKIRHRQDQQLKLRIGIHSGNAQIGLDMAQSSRSPESSPLQSEVDTEVGLVITLDEEGTQEPEQLRKKSGGKQIKGLLTNDSRTISNNERNAEESSQDEDSEEEFRKLDRDLAIKSKQHNLTSVHVRSIIHEVITNEHVVAMMKAAIRETQDMPMFEPKMTRSKLKEVVEKGVGIPNWNISPIKKSKEIKPPQFVDIPLEDEEDSSDEEYYPDEDEEDETAEETILESDMDSIASSPRISRPARSCTPIELSECDEERGNSPRMKPRHLKVEAVPMGPPAPPSLSGVPARSSKTLDSFIEKLHAVNEELELSPLCMESYQAMTSGENANESLVACRTRSKRPLRDVPLDQLEAELKAPDITPDMYDCVSALEDKEWSQWLQGLMTSHLGNEEEGDEEEDDDPEYNFLDDLDEPDLEDYRNDRAVRITKREVNELMEELFETFQDEIGVNEDAQEEDEEQEKVSSQSTAKFNVPQAIRFEEPLAHMLTMCRRTVREQLDLLQQRREHQGQHHQNVPGPAMLLIPPPSTLMVTPTQKQQLQQQIQQHVQLLTQVNMLCSHVEALKSHATTTKLFLTELQSFAERAEQMRAVIEPGFKSAFRVCNLQSSLDLLAELEKRPIPQSKTTQSRAVHRYPLLPAHLAWLFATRSAFLYPELLPHCSLDPALQPPRSKTIYTKGEDSLIVLALKHFSETEFPYHLMSQYLIQPKRLEQLRARVKDMCSSRATDNIIKFYCQHHVVPPLPVACCPVVPGEERPPVEREKIILPNWVLKSLPYIYKSVFERPSEERTSTGMRTPPESPPVPTFPEGTCYPLYLPKGLNLQLHPSAKRQSSARPSKPRPLHGFARPASKPLAKAPLCSVGTVNLLSPVPAPLPSQGVILLTHPPLIPVNEALPVSQVTTTPAHGTVPLNSVGPVNFQYIVPQAGSVNPIEPPASLPPAAVQIPSTFAVSCNKPVPTNGIGNCKKRLETKAEVPRKKIMPRNLLPMQPPPFNPTQLLPHNPVSVILGSTSANSSNAASSMVIIQPSSLLDTPHVLPSLNSQGSVKSFTTQPVSGLPFPGTLSRPLFPSSNDRLSSADTNKEPAESEFQLKSSPVFYSHTPSPPLHMMEGLKSSSTVQSVENQHQSWSKVNDVLVCDVLVSNHQTNVLPDTAARSISTTNLSVGSLAPRIGSISVTPHSTSLSAHSDVPGVNSQFILLQTASQVGPPQSFLMPQTSLMTTLPQLLSAKGESKVPQQKNTVSTLNVTEDNLSALTVSLPLEGAINQAPAVPSTNICGDEMWQEDMEAGAKVGGEDMASALFGNSLLMLSESSCIQGSNLSSISHMDSNTETLHNVMENIPNTGEQHSSHFSKESGGGSTHDPAKSNRSEGQVSSTDEVPGLYTFTSGAENKEPPGGGEELNKGNEGEQAEGHQNEGSGDGEERDANDKGENRGDGDGGRGRQGNEERDKNDDEKDGDGEREEEEEDFDELTQDEDEEEVMSSASEESVLSVPELQETMEKLTWLASERRLCGEGDSEEDNSPNSPTSPTSPISQNSQEDNSEDEEDGGLKGEELEPTEGEGGKLPEEDAPQEDDPPQNSGKGAGRGRGRGRPPPRSLRKSRRQERASKDTSKLLLLCDDHILDNDPMRESKDIAYAQAYLNRVKEALQDTPGKVEEFLSLLYEFEQGSESRSVVELFCQLKPMLKEYPELLRDFAAFLLPEQALECGLFEEQQAFERSRRFLRQLEISFGENPTHYQKIVKALQAASSPTPAGVEELKAQMATLLKGHTHLQGEFSIFFDNLRPPPARPGQFEEATWPEDGGNMTEGGDGVSLGSAGFEEVTLPDLEEEEETSKIAQITGKSRKRKELCTHRNYKQACDWPEKHCPCHCHLSSHDAKHRKHKRKVCACCHVIKGIDGSKSLKTGEHSFATADPLPEKQEEREESEKGVEEEKETEVEKDESGSGANSPHHEPEGQAWECIEADPLANPDEREEEEEEEEWKEGEREHCSSPSKSIREDDVPPAEYPDTFPPQSEERETSQQSWQSPSSETPVCAKNISLTPSGEKVVLWTREADRVILTACQQQGANQSTFQSVSAQLGNKTASE</sequence>
<evidence type="ECO:0000256" key="14">
    <source>
        <dbReference type="PROSITE-ProRule" id="PRU00810"/>
    </source>
</evidence>
<keyword evidence="12" id="KW-0456">Lyase</keyword>
<feature type="region of interest" description="Disordered" evidence="16">
    <location>
        <begin position="1375"/>
        <end position="1396"/>
    </location>
</feature>
<feature type="compositionally biased region" description="Acidic residues" evidence="16">
    <location>
        <begin position="1375"/>
        <end position="1388"/>
    </location>
</feature>
<feature type="compositionally biased region" description="Low complexity" evidence="16">
    <location>
        <begin position="2446"/>
        <end position="2463"/>
    </location>
</feature>
<feature type="region of interest" description="Disordered" evidence="16">
    <location>
        <begin position="1752"/>
        <end position="1774"/>
    </location>
</feature>
<keyword evidence="7" id="KW-0547">Nucleotide-binding</keyword>
<keyword evidence="9" id="KW-0804">Transcription</keyword>
<feature type="domain" description="Guanylate cyclase" evidence="19">
    <location>
        <begin position="847"/>
        <end position="955"/>
    </location>
</feature>
<feature type="region of interest" description="Disordered" evidence="16">
    <location>
        <begin position="1985"/>
        <end position="2014"/>
    </location>
</feature>
<evidence type="ECO:0000256" key="11">
    <source>
        <dbReference type="ARBA" id="ARBA00023180"/>
    </source>
</evidence>
<dbReference type="InterPro" id="IPR029787">
    <property type="entry name" value="Nucleotide_cyclase"/>
</dbReference>
<dbReference type="PROSITE" id="PS50125">
    <property type="entry name" value="GUANYLATE_CYCLASE_2"/>
    <property type="match status" value="1"/>
</dbReference>
<feature type="region of interest" description="Disordered" evidence="16">
    <location>
        <begin position="2824"/>
        <end position="2962"/>
    </location>
</feature>
<evidence type="ECO:0000313" key="20">
    <source>
        <dbReference type="EMBL" id="KAF5907758.1"/>
    </source>
</evidence>
<evidence type="ECO:0000256" key="17">
    <source>
        <dbReference type="SAM" id="Phobius"/>
    </source>
</evidence>
<dbReference type="InterPro" id="IPR052435">
    <property type="entry name" value="YY1-Transcr_Regul"/>
</dbReference>
<evidence type="ECO:0000256" key="15">
    <source>
        <dbReference type="SAM" id="Coils"/>
    </source>
</evidence>
<feature type="compositionally biased region" description="Polar residues" evidence="16">
    <location>
        <begin position="1994"/>
        <end position="2004"/>
    </location>
</feature>
<feature type="compositionally biased region" description="Basic and acidic residues" evidence="16">
    <location>
        <begin position="2839"/>
        <end position="2854"/>
    </location>
</feature>
<feature type="compositionally biased region" description="Basic residues" evidence="16">
    <location>
        <begin position="2509"/>
        <end position="2527"/>
    </location>
</feature>
<dbReference type="FunFam" id="3.30.70.1230:FF:000088">
    <property type="entry name" value="Guanylate cyclase"/>
    <property type="match status" value="1"/>
</dbReference>
<dbReference type="SUPFAM" id="SSF55073">
    <property type="entry name" value="Nucleotide cyclase"/>
    <property type="match status" value="1"/>
</dbReference>
<dbReference type="GO" id="GO:0003712">
    <property type="term" value="F:transcription coregulator activity"/>
    <property type="evidence" value="ECO:0007669"/>
    <property type="project" value="TreeGrafter"/>
</dbReference>
<accession>A0A8J4XF55</accession>
<dbReference type="Gene3D" id="1.10.10.60">
    <property type="entry name" value="Homeodomain-like"/>
    <property type="match status" value="1"/>
</dbReference>
<dbReference type="GO" id="GO:0005525">
    <property type="term" value="F:GTP binding"/>
    <property type="evidence" value="ECO:0007669"/>
    <property type="project" value="UniProtKB-KW"/>
</dbReference>
<feature type="compositionally biased region" description="Acidic residues" evidence="16">
    <location>
        <begin position="2895"/>
        <end position="2906"/>
    </location>
</feature>
<evidence type="ECO:0000259" key="18">
    <source>
        <dbReference type="PROSITE" id="PS50011"/>
    </source>
</evidence>
<feature type="domain" description="Protein kinase" evidence="18">
    <location>
        <begin position="499"/>
        <end position="772"/>
    </location>
</feature>
<reference evidence="20" key="1">
    <citation type="submission" date="2020-07" db="EMBL/GenBank/DDBJ databases">
        <title>Clarias magur genome sequencing, assembly and annotation.</title>
        <authorList>
            <person name="Kushwaha B."/>
            <person name="Kumar R."/>
            <person name="Das P."/>
            <person name="Joshi C.G."/>
            <person name="Kumar D."/>
            <person name="Nagpure N.S."/>
            <person name="Pandey M."/>
            <person name="Agarwal S."/>
            <person name="Srivastava S."/>
            <person name="Singh M."/>
            <person name="Sahoo L."/>
            <person name="Jayasankar P."/>
            <person name="Meher P.K."/>
            <person name="Koringa P.G."/>
            <person name="Iquebal M.A."/>
            <person name="Das S.P."/>
            <person name="Bit A."/>
            <person name="Patnaik S."/>
            <person name="Patel N."/>
            <person name="Shah T.M."/>
            <person name="Hinsu A."/>
            <person name="Jena J.K."/>
        </authorList>
    </citation>
    <scope>NUCLEOTIDE SEQUENCE</scope>
    <source>
        <strain evidence="20">CIFAMagur01</strain>
        <tissue evidence="20">Testis</tissue>
    </source>
</reference>
<dbReference type="Pfam" id="PF07714">
    <property type="entry name" value="PK_Tyr_Ser-Thr"/>
    <property type="match status" value="1"/>
</dbReference>
<keyword evidence="15" id="KW-0175">Coiled coil</keyword>
<dbReference type="InterPro" id="IPR001828">
    <property type="entry name" value="ANF_lig-bd_rcpt"/>
</dbReference>
<feature type="compositionally biased region" description="Basic and acidic residues" evidence="16">
    <location>
        <begin position="2324"/>
        <end position="2338"/>
    </location>
</feature>
<dbReference type="FunFam" id="3.40.50.2300:FF:000200">
    <property type="entry name" value="Guanylate cyclase"/>
    <property type="match status" value="1"/>
</dbReference>